<dbReference type="InterPro" id="IPR056789">
    <property type="entry name" value="LRR_R13L1-DRL21"/>
</dbReference>
<dbReference type="InterPro" id="IPR032675">
    <property type="entry name" value="LRR_dom_sf"/>
</dbReference>
<accession>A0A7J6V3G2</accession>
<dbReference type="PANTHER" id="PTHR47186">
    <property type="entry name" value="LEUCINE-RICH REPEAT-CONTAINING PROTEIN 57"/>
    <property type="match status" value="1"/>
</dbReference>
<dbReference type="OrthoDB" id="1896560at2759"/>
<evidence type="ECO:0000313" key="3">
    <source>
        <dbReference type="Proteomes" id="UP000554482"/>
    </source>
</evidence>
<dbReference type="Proteomes" id="UP000554482">
    <property type="component" value="Unassembled WGS sequence"/>
</dbReference>
<dbReference type="AlphaFoldDB" id="A0A7J6V3G2"/>
<comment type="caution">
    <text evidence="2">The sequence shown here is derived from an EMBL/GenBank/DDBJ whole genome shotgun (WGS) entry which is preliminary data.</text>
</comment>
<dbReference type="SUPFAM" id="SSF52058">
    <property type="entry name" value="L domain-like"/>
    <property type="match status" value="1"/>
</dbReference>
<reference evidence="2 3" key="1">
    <citation type="submission" date="2020-06" db="EMBL/GenBank/DDBJ databases">
        <title>Transcriptomic and genomic resources for Thalictrum thalictroides and T. hernandezii: Facilitating candidate gene discovery in an emerging model plant lineage.</title>
        <authorList>
            <person name="Arias T."/>
            <person name="Riano-Pachon D.M."/>
            <person name="Di Stilio V.S."/>
        </authorList>
    </citation>
    <scope>NUCLEOTIDE SEQUENCE [LARGE SCALE GENOMIC DNA]</scope>
    <source>
        <strain evidence="3">cv. WT478/WT964</strain>
        <tissue evidence="2">Leaves</tissue>
    </source>
</reference>
<proteinExistence type="predicted"/>
<sequence length="256" mass="28857">MRSLRHLDVGGCRRLSKMPIKMGEMIGLRTLSKFIVGEKKGEKINELNELKHLSGELELKGLELVKDSTEAKEADLASKPNLSSLRLLWGETFLQEDEKKKSERVLECLQPHVNLNQKLIISGYGGVVLPSWMSLLQNLREIYLTTCWDCETLPPLGQLPLLQVLEICYMTSLKCIGVEFYGEIGGHLKVFPSLEDLKLEGMHNLEKWEFPSSLLKDASFPCLRTLSLLGCRKLETPSILMPTSCCLRKLNSLTIG</sequence>
<protein>
    <submittedName>
        <fullName evidence="2">Disease resistance protein rga2</fullName>
    </submittedName>
</protein>
<keyword evidence="3" id="KW-1185">Reference proteome</keyword>
<feature type="domain" description="R13L1/DRL21-like LRR repeat region" evidence="1">
    <location>
        <begin position="44"/>
        <end position="170"/>
    </location>
</feature>
<organism evidence="2 3">
    <name type="scientific">Thalictrum thalictroides</name>
    <name type="common">Rue-anemone</name>
    <name type="synonym">Anemone thalictroides</name>
    <dbReference type="NCBI Taxonomy" id="46969"/>
    <lineage>
        <taxon>Eukaryota</taxon>
        <taxon>Viridiplantae</taxon>
        <taxon>Streptophyta</taxon>
        <taxon>Embryophyta</taxon>
        <taxon>Tracheophyta</taxon>
        <taxon>Spermatophyta</taxon>
        <taxon>Magnoliopsida</taxon>
        <taxon>Ranunculales</taxon>
        <taxon>Ranunculaceae</taxon>
        <taxon>Thalictroideae</taxon>
        <taxon>Thalictrum</taxon>
    </lineage>
</organism>
<feature type="non-terminal residue" evidence="2">
    <location>
        <position position="256"/>
    </location>
</feature>
<dbReference type="PANTHER" id="PTHR47186:SF41">
    <property type="entry name" value="OS12G0131701 PROTEIN"/>
    <property type="match status" value="1"/>
</dbReference>
<dbReference type="EMBL" id="JABWDY010038556">
    <property type="protein sequence ID" value="KAF5179614.1"/>
    <property type="molecule type" value="Genomic_DNA"/>
</dbReference>
<dbReference type="Pfam" id="PF25019">
    <property type="entry name" value="LRR_R13L1-DRL21"/>
    <property type="match status" value="1"/>
</dbReference>
<name>A0A7J6V3G2_THATH</name>
<gene>
    <name evidence="2" type="ORF">FRX31_030798</name>
</gene>
<evidence type="ECO:0000259" key="1">
    <source>
        <dbReference type="Pfam" id="PF25019"/>
    </source>
</evidence>
<evidence type="ECO:0000313" key="2">
    <source>
        <dbReference type="EMBL" id="KAF5179614.1"/>
    </source>
</evidence>
<dbReference type="Gene3D" id="3.80.10.10">
    <property type="entry name" value="Ribonuclease Inhibitor"/>
    <property type="match status" value="1"/>
</dbReference>